<proteinExistence type="predicted"/>
<sequence>MEVGAKPEGMFNANRYCIVPKVTHSGVCNGVCRQQWWTDSTYTSYGLETTALYCGASATHKNSEVLCNKYLEVAKGHDAATLLHVVVYLRFSDDNLNIREQVEPRGRPGTHGRGPRGGRGNFSSHNISHDASARKTSVTGKDSGPHQASEKNAPHLSASQEIISKGKSSGASSVPIIANGPTNVASGTISGVSPPPSSAGNGDIIVQSSGNNNNINNNVDSTSPPDKSNEVATVASGTGPASSSAVHFSSSDPVLVPSDNSWFPGAVGAIRREVGSQHSLGELNAVNSAKNNLTAASETGISSVPGKIQGKSQGAAKNHSNEMPSPSSPVTHGSPSVSRPSSNYNNRSQQLTGPQKAASNKEWKPKPTNTFNQNSGPATASEAPPVSAEATRELESASNALDSEEGTSKLQRKLEDFHLPQRQHVILPNHIMVPESEKNKFCFGSLGINFGVNTTTSYVSGPDSEKSSTPLSETSQEIDETVEEQNSSQNGAVTSEVEDYPDHPQSPNNVPVNLESSEVDGSSSAIQEYNESKQDTALPHEGHQYSGVHISPNYSFGFVPPMLGTQLPPFDNSESQTRDISRLPSFIMHPQLDPASYYAQFYRPGADSDGRLSPFASAGATTKYNGNVAVLPTPNSQSPQEGGILSTAGQTPLVTQAAGLMQSSIAVTQQPVPVFRPGGVHLSHYPPNYIPYGHYFSPFYVPPPAIHQFLGNGAFPQQPQASTVYPPPQAVAAPGMKYPLPQFKPGTNAANPTHLVMPNAFGLYGSSPAGYNHNSVATAGNSTSNEDLNSSQFKETNVYISGPQSEGSAMWVAAPGRDMTNLPTSSFYNLPPQGQHVTFAPTQAGHGTFASIYHPGQAVTAAAVHPLLQQSQTMAGAVDMVGPGGNVYQQPQHAQINWPSNY</sequence>
<evidence type="ECO:0008006" key="4">
    <source>
        <dbReference type="Google" id="ProtNLM"/>
    </source>
</evidence>
<dbReference type="InterPro" id="IPR044277">
    <property type="entry name" value="GIP1"/>
</dbReference>
<feature type="region of interest" description="Disordered" evidence="1">
    <location>
        <begin position="459"/>
        <end position="525"/>
    </location>
</feature>
<organism evidence="2 3">
    <name type="scientific">Trifolium subterraneum</name>
    <name type="common">Subterranean clover</name>
    <dbReference type="NCBI Taxonomy" id="3900"/>
    <lineage>
        <taxon>Eukaryota</taxon>
        <taxon>Viridiplantae</taxon>
        <taxon>Streptophyta</taxon>
        <taxon>Embryophyta</taxon>
        <taxon>Tracheophyta</taxon>
        <taxon>Spermatophyta</taxon>
        <taxon>Magnoliopsida</taxon>
        <taxon>eudicotyledons</taxon>
        <taxon>Gunneridae</taxon>
        <taxon>Pentapetalae</taxon>
        <taxon>rosids</taxon>
        <taxon>fabids</taxon>
        <taxon>Fabales</taxon>
        <taxon>Fabaceae</taxon>
        <taxon>Papilionoideae</taxon>
        <taxon>50 kb inversion clade</taxon>
        <taxon>NPAAA clade</taxon>
        <taxon>Hologalegina</taxon>
        <taxon>IRL clade</taxon>
        <taxon>Trifolieae</taxon>
        <taxon>Trifolium</taxon>
    </lineage>
</organism>
<reference evidence="3" key="1">
    <citation type="journal article" date="2017" name="Front. Plant Sci.">
        <title>Climate Clever Clovers: New Paradigm to Reduce the Environmental Footprint of Ruminants by Breeding Low Methanogenic Forages Utilizing Haplotype Variation.</title>
        <authorList>
            <person name="Kaur P."/>
            <person name="Appels R."/>
            <person name="Bayer P.E."/>
            <person name="Keeble-Gagnere G."/>
            <person name="Wang J."/>
            <person name="Hirakawa H."/>
            <person name="Shirasawa K."/>
            <person name="Vercoe P."/>
            <person name="Stefanova K."/>
            <person name="Durmic Z."/>
            <person name="Nichols P."/>
            <person name="Revell C."/>
            <person name="Isobe S.N."/>
            <person name="Edwards D."/>
            <person name="Erskine W."/>
        </authorList>
    </citation>
    <scope>NUCLEOTIDE SEQUENCE [LARGE SCALE GENOMIC DNA]</scope>
    <source>
        <strain evidence="3">cv. Daliak</strain>
    </source>
</reference>
<name>A0A2Z6NNI8_TRISU</name>
<dbReference type="GO" id="GO:0051082">
    <property type="term" value="F:unfolded protein binding"/>
    <property type="evidence" value="ECO:0007669"/>
    <property type="project" value="TreeGrafter"/>
</dbReference>
<feature type="compositionally biased region" description="Polar residues" evidence="1">
    <location>
        <begin position="484"/>
        <end position="493"/>
    </location>
</feature>
<accession>A0A2Z6NNI8</accession>
<feature type="region of interest" description="Disordered" evidence="1">
    <location>
        <begin position="297"/>
        <end position="408"/>
    </location>
</feature>
<feature type="compositionally biased region" description="Polar residues" evidence="1">
    <location>
        <begin position="321"/>
        <end position="353"/>
    </location>
</feature>
<evidence type="ECO:0000313" key="2">
    <source>
        <dbReference type="EMBL" id="GAU45166.1"/>
    </source>
</evidence>
<evidence type="ECO:0000313" key="3">
    <source>
        <dbReference type="Proteomes" id="UP000242715"/>
    </source>
</evidence>
<gene>
    <name evidence="2" type="ORF">TSUD_245320</name>
</gene>
<dbReference type="PANTHER" id="PTHR46775">
    <property type="entry name" value="FLOCCULATION PROTEIN (DUF1296)"/>
    <property type="match status" value="1"/>
</dbReference>
<dbReference type="AlphaFoldDB" id="A0A2Z6NNI8"/>
<protein>
    <recommendedName>
        <fullName evidence="4">GBF-interacting protein 1 N-terminal domain-containing protein</fullName>
    </recommendedName>
</protein>
<feature type="region of interest" description="Disordered" evidence="1">
    <location>
        <begin position="100"/>
        <end position="157"/>
    </location>
</feature>
<dbReference type="EMBL" id="DF974104">
    <property type="protein sequence ID" value="GAU45166.1"/>
    <property type="molecule type" value="Genomic_DNA"/>
</dbReference>
<dbReference type="OrthoDB" id="753279at2759"/>
<keyword evidence="3" id="KW-1185">Reference proteome</keyword>
<dbReference type="PANTHER" id="PTHR46775:SF1">
    <property type="entry name" value="FLOCCULATION PROTEIN (DUF1296)"/>
    <property type="match status" value="1"/>
</dbReference>
<feature type="region of interest" description="Disordered" evidence="1">
    <location>
        <begin position="187"/>
        <end position="250"/>
    </location>
</feature>
<dbReference type="Proteomes" id="UP000242715">
    <property type="component" value="Unassembled WGS sequence"/>
</dbReference>
<feature type="compositionally biased region" description="Polar residues" evidence="1">
    <location>
        <begin position="505"/>
        <end position="525"/>
    </location>
</feature>
<feature type="compositionally biased region" description="Polar residues" evidence="1">
    <location>
        <begin position="367"/>
        <end position="378"/>
    </location>
</feature>
<evidence type="ECO:0000256" key="1">
    <source>
        <dbReference type="SAM" id="MobiDB-lite"/>
    </source>
</evidence>